<feature type="domain" description="KOW" evidence="7">
    <location>
        <begin position="2"/>
        <end position="29"/>
    </location>
</feature>
<dbReference type="Gene3D" id="2.30.30.30">
    <property type="match status" value="1"/>
</dbReference>
<dbReference type="InterPro" id="IPR014722">
    <property type="entry name" value="Rib_uL2_dom2"/>
</dbReference>
<evidence type="ECO:0000256" key="2">
    <source>
        <dbReference type="ARBA" id="ARBA00022980"/>
    </source>
</evidence>
<dbReference type="GO" id="GO:1990904">
    <property type="term" value="C:ribonucleoprotein complex"/>
    <property type="evidence" value="ECO:0007669"/>
    <property type="project" value="UniProtKB-KW"/>
</dbReference>
<accession>A0A0G0CX11</accession>
<dbReference type="Pfam" id="PF17136">
    <property type="entry name" value="ribosomal_L24"/>
    <property type="match status" value="1"/>
</dbReference>
<organism evidence="8 9">
    <name type="scientific">Candidatus Nomurabacteria bacterium GW2011_GWA1_35_8</name>
    <dbReference type="NCBI Taxonomy" id="1618727"/>
    <lineage>
        <taxon>Bacteria</taxon>
        <taxon>Candidatus Nomuraibacteriota</taxon>
    </lineage>
</organism>
<evidence type="ECO:0000313" key="9">
    <source>
        <dbReference type="Proteomes" id="UP000186383"/>
    </source>
</evidence>
<dbReference type="Pfam" id="PF00467">
    <property type="entry name" value="KOW"/>
    <property type="match status" value="1"/>
</dbReference>
<keyword evidence="2 5" id="KW-0689">Ribosomal protein</keyword>
<dbReference type="GO" id="GO:0019843">
    <property type="term" value="F:rRNA binding"/>
    <property type="evidence" value="ECO:0007669"/>
    <property type="project" value="UniProtKB-UniRule"/>
</dbReference>
<dbReference type="InterPro" id="IPR005824">
    <property type="entry name" value="KOW"/>
</dbReference>
<evidence type="ECO:0000313" key="8">
    <source>
        <dbReference type="EMBL" id="KKP85603.1"/>
    </source>
</evidence>
<dbReference type="InterPro" id="IPR041988">
    <property type="entry name" value="Ribosomal_uL24_KOW"/>
</dbReference>
<dbReference type="InterPro" id="IPR008991">
    <property type="entry name" value="Translation_prot_SH3-like_sf"/>
</dbReference>
<reference evidence="8 9" key="1">
    <citation type="journal article" date="2015" name="Nature">
        <title>rRNA introns, odd ribosomes, and small enigmatic genomes across a large radiation of phyla.</title>
        <authorList>
            <person name="Brown C.T."/>
            <person name="Hug L.A."/>
            <person name="Thomas B.C."/>
            <person name="Sharon I."/>
            <person name="Castelle C.J."/>
            <person name="Singh A."/>
            <person name="Wilkins M.J."/>
            <person name="Williams K.H."/>
            <person name="Banfield J.F."/>
        </authorList>
    </citation>
    <scope>NUCLEOTIDE SEQUENCE [LARGE SCALE GENOMIC DNA]</scope>
</reference>
<evidence type="ECO:0000256" key="6">
    <source>
        <dbReference type="RuleBase" id="RU003477"/>
    </source>
</evidence>
<protein>
    <recommendedName>
        <fullName evidence="4 5">Large ribosomal subunit protein uL24</fullName>
    </recommendedName>
</protein>
<comment type="subunit">
    <text evidence="5">Part of the 50S ribosomal subunit.</text>
</comment>
<evidence type="ECO:0000256" key="4">
    <source>
        <dbReference type="ARBA" id="ARBA00035206"/>
    </source>
</evidence>
<evidence type="ECO:0000256" key="5">
    <source>
        <dbReference type="HAMAP-Rule" id="MF_01326"/>
    </source>
</evidence>
<keyword evidence="5" id="KW-0694">RNA-binding</keyword>
<evidence type="ECO:0000256" key="1">
    <source>
        <dbReference type="ARBA" id="ARBA00010618"/>
    </source>
</evidence>
<proteinExistence type="inferred from homology"/>
<dbReference type="CDD" id="cd06089">
    <property type="entry name" value="KOW_RPL26"/>
    <property type="match status" value="1"/>
</dbReference>
<evidence type="ECO:0000256" key="3">
    <source>
        <dbReference type="ARBA" id="ARBA00023274"/>
    </source>
</evidence>
<dbReference type="Proteomes" id="UP000186383">
    <property type="component" value="Unassembled WGS sequence"/>
</dbReference>
<dbReference type="GO" id="GO:0003735">
    <property type="term" value="F:structural constituent of ribosome"/>
    <property type="evidence" value="ECO:0007669"/>
    <property type="project" value="InterPro"/>
</dbReference>
<dbReference type="PANTHER" id="PTHR12903">
    <property type="entry name" value="MITOCHONDRIAL RIBOSOMAL PROTEIN L24"/>
    <property type="match status" value="1"/>
</dbReference>
<comment type="function">
    <text evidence="5">One of the proteins that surrounds the polypeptide exit tunnel on the outside of the subunit.</text>
</comment>
<sequence length="101" mass="11186">MKLKKGDNVIIIAGKDKGKKGKIVAVFADKNRVVVEGINMMKKHQRPKKSGEKGTKINIAMPMNASNVMIVDPKTGLRTRIGKKRVGDKMVRITKKSSQEI</sequence>
<dbReference type="InterPro" id="IPR003256">
    <property type="entry name" value="Ribosomal_uL24"/>
</dbReference>
<dbReference type="PATRIC" id="fig|1618727.3.peg.252"/>
<name>A0A0G0CX11_9BACT</name>
<comment type="function">
    <text evidence="5">One of two assembly initiator proteins, it binds directly to the 5'-end of the 23S rRNA, where it nucleates assembly of the 50S subunit.</text>
</comment>
<dbReference type="AlphaFoldDB" id="A0A0G0CX11"/>
<dbReference type="InterPro" id="IPR005825">
    <property type="entry name" value="Ribosomal_uL24_CS"/>
</dbReference>
<evidence type="ECO:0000259" key="7">
    <source>
        <dbReference type="SMART" id="SM00739"/>
    </source>
</evidence>
<keyword evidence="5" id="KW-0699">rRNA-binding</keyword>
<comment type="similarity">
    <text evidence="1 5 6">Belongs to the universal ribosomal protein uL24 family.</text>
</comment>
<dbReference type="NCBIfam" id="TIGR01079">
    <property type="entry name" value="rplX_bact"/>
    <property type="match status" value="1"/>
</dbReference>
<keyword evidence="3 5" id="KW-0687">Ribonucleoprotein</keyword>
<dbReference type="SMART" id="SM00739">
    <property type="entry name" value="KOW"/>
    <property type="match status" value="1"/>
</dbReference>
<comment type="caution">
    <text evidence="8">The sequence shown here is derived from an EMBL/GenBank/DDBJ whole genome shotgun (WGS) entry which is preliminary data.</text>
</comment>
<dbReference type="SUPFAM" id="SSF50104">
    <property type="entry name" value="Translation proteins SH3-like domain"/>
    <property type="match status" value="1"/>
</dbReference>
<dbReference type="GO" id="GO:0005840">
    <property type="term" value="C:ribosome"/>
    <property type="evidence" value="ECO:0007669"/>
    <property type="project" value="UniProtKB-KW"/>
</dbReference>
<dbReference type="EMBL" id="LBQW01000013">
    <property type="protein sequence ID" value="KKP85603.1"/>
    <property type="molecule type" value="Genomic_DNA"/>
</dbReference>
<dbReference type="HAMAP" id="MF_01326_B">
    <property type="entry name" value="Ribosomal_uL24_B"/>
    <property type="match status" value="1"/>
</dbReference>
<dbReference type="PROSITE" id="PS01108">
    <property type="entry name" value="RIBOSOMAL_L24"/>
    <property type="match status" value="1"/>
</dbReference>
<gene>
    <name evidence="5" type="primary">rplX</name>
    <name evidence="8" type="ORF">UR88_C0013G0011</name>
</gene>
<dbReference type="GO" id="GO:0006412">
    <property type="term" value="P:translation"/>
    <property type="evidence" value="ECO:0007669"/>
    <property type="project" value="UniProtKB-UniRule"/>
</dbReference>
<dbReference type="InterPro" id="IPR057264">
    <property type="entry name" value="Ribosomal_uL24_C"/>
</dbReference>